<proteinExistence type="predicted"/>
<dbReference type="Proteomes" id="UP000698924">
    <property type="component" value="Unassembled WGS sequence"/>
</dbReference>
<name>A0AA40ZT83_9BACT</name>
<dbReference type="RefSeq" id="WP_204971651.1">
    <property type="nucleotide sequence ID" value="NZ_JAAZTS010000010.1"/>
</dbReference>
<dbReference type="AlphaFoldDB" id="A0AA40ZT83"/>
<accession>A0AA40ZT83</accession>
<gene>
    <name evidence="1" type="ORF">H6D15_08030</name>
</gene>
<protein>
    <submittedName>
        <fullName evidence="1">Uncharacterized protein</fullName>
    </submittedName>
</protein>
<reference evidence="1 2" key="1">
    <citation type="journal article" date="2021" name="Sci. Rep.">
        <title>The distribution of antibiotic resistance genes in chicken gut microbiota commensals.</title>
        <authorList>
            <person name="Juricova H."/>
            <person name="Matiasovicova J."/>
            <person name="Kubasova T."/>
            <person name="Cejkova D."/>
            <person name="Rychlik I."/>
        </authorList>
    </citation>
    <scope>NUCLEOTIDE SEQUENCE [LARGE SCALE GENOMIC DNA]</scope>
    <source>
        <strain evidence="1 2">An421</strain>
    </source>
</reference>
<evidence type="ECO:0000313" key="1">
    <source>
        <dbReference type="EMBL" id="MBM6857543.1"/>
    </source>
</evidence>
<comment type="caution">
    <text evidence="1">The sequence shown here is derived from an EMBL/GenBank/DDBJ whole genome shotgun (WGS) entry which is preliminary data.</text>
</comment>
<keyword evidence="2" id="KW-1185">Reference proteome</keyword>
<sequence>MQSNQTANDMKKPGLFLPLLFAALLGSCNPDVFIDSCAPATDQLQVPADGTAATLRFGSGNWYVRGLFLKKQGLYEEIRGDIYDADGTQLYFDVPFHFSDLGRAKYVASYPQFSLTLERTADRELRLSDAENIGLETCRLSLGVGNEYEYREVELLLEPSPRYRLDSIVYSLDSWYLEQDSARTERMMISPTNLTDNPWKYPLHPYDSFRRSFTFRGGDEWSPGIDPSQLQMFGTEMPVVPVPRLGKYDRPALLGDELPLSGETYEFPLSDEWLAVTDTVVVPPGKAVECAVKCWFHYTGIPYKIYASCPQTGRRRVLEGRADLYDPQGYSLTTTVRDVNIQQ</sequence>
<dbReference type="EMBL" id="JACJMO010000009">
    <property type="protein sequence ID" value="MBM6857543.1"/>
    <property type="molecule type" value="Genomic_DNA"/>
</dbReference>
<evidence type="ECO:0000313" key="2">
    <source>
        <dbReference type="Proteomes" id="UP000698924"/>
    </source>
</evidence>
<organism evidence="1 2">
    <name type="scientific">Caecibacteroides pullorum</name>
    <dbReference type="NCBI Taxonomy" id="2725562"/>
    <lineage>
        <taxon>Bacteria</taxon>
        <taxon>Pseudomonadati</taxon>
        <taxon>Bacteroidota</taxon>
        <taxon>Bacteroidia</taxon>
        <taxon>Bacteroidales</taxon>
        <taxon>Bacteroidaceae</taxon>
        <taxon>Caecibacteroides</taxon>
    </lineage>
</organism>